<dbReference type="PROSITE" id="PS50110">
    <property type="entry name" value="RESPONSE_REGULATORY"/>
    <property type="match status" value="1"/>
</dbReference>
<keyword evidence="7" id="KW-0804">Transcription</keyword>
<accession>A0ABW0M0K4</accession>
<dbReference type="Gene3D" id="1.10.10.60">
    <property type="entry name" value="Homeodomain-like"/>
    <property type="match status" value="2"/>
</dbReference>
<name>A0ABW0M0K4_9BACL</name>
<keyword evidence="6" id="KW-0238">DNA-binding</keyword>
<dbReference type="Pfam" id="PF00072">
    <property type="entry name" value="Response_reg"/>
    <property type="match status" value="1"/>
</dbReference>
<evidence type="ECO:0000256" key="4">
    <source>
        <dbReference type="ARBA" id="ARBA00023012"/>
    </source>
</evidence>
<dbReference type="PROSITE" id="PS01124">
    <property type="entry name" value="HTH_ARAC_FAMILY_2"/>
    <property type="match status" value="1"/>
</dbReference>
<dbReference type="EMBL" id="JBHSMH010000066">
    <property type="protein sequence ID" value="MFC5470526.1"/>
    <property type="molecule type" value="Genomic_DNA"/>
</dbReference>
<reference evidence="12" key="1">
    <citation type="journal article" date="2019" name="Int. J. Syst. Evol. Microbiol.">
        <title>The Global Catalogue of Microorganisms (GCM) 10K type strain sequencing project: providing services to taxonomists for standard genome sequencing and annotation.</title>
        <authorList>
            <consortium name="The Broad Institute Genomics Platform"/>
            <consortium name="The Broad Institute Genome Sequencing Center for Infectious Disease"/>
            <person name="Wu L."/>
            <person name="Ma J."/>
        </authorList>
    </citation>
    <scope>NUCLEOTIDE SEQUENCE [LARGE SCALE GENOMIC DNA]</scope>
    <source>
        <strain evidence="12">CCUG 57113</strain>
    </source>
</reference>
<keyword evidence="3 8" id="KW-0597">Phosphoprotein</keyword>
<dbReference type="Pfam" id="PF17853">
    <property type="entry name" value="GGDEF_2"/>
    <property type="match status" value="1"/>
</dbReference>
<dbReference type="RefSeq" id="WP_209749700.1">
    <property type="nucleotide sequence ID" value="NZ_JBHSMH010000066.1"/>
</dbReference>
<evidence type="ECO:0000259" key="9">
    <source>
        <dbReference type="PROSITE" id="PS01124"/>
    </source>
</evidence>
<evidence type="ECO:0000259" key="10">
    <source>
        <dbReference type="PROSITE" id="PS50110"/>
    </source>
</evidence>
<sequence>MHNVWIVDDEPFILEGLASVIDWTSIGAVIAGQAENGLDALEQIGGEAERIDILITDIAMPEMNGLELIRELKKINPELISIILSGFNEFDYVREGMRIGIENYLLKPINLEELTQTVMNASEKLNRGKIESLSAEQTDLLKDNILYRWVSGRIAKEQWKQRSDFLQLRLNEPYAAVAVIVGGYSGDAGAELGAPCLSFRDIDDNAVLIIGAQDGTPAALGGIRDRLAKLQSRRKDVAREAPLIVLGSLETGFEQAPASYRNAIATLDYALLYPEERLLSHDLFSRSAATGKTPPYDPEAYNQLLLAMDEETLHARIASDFEAFSRTEGVTPAELRGAAAELVLQLKKRLRDAKPNDPAPRSYADPLVRLFASTTLEQLIGHVRDIASEAVRELVGRQEQSPVIRQIVSYVQRSYMEEFSLKTLAQTYRVHPVYLGQLFNKEMNQTFSDYVNRTRIEKAMEMMKTGALKTQDIAKAVGYWDAAHFYKHFKKVVGVSPAQYRKLV</sequence>
<dbReference type="InterPro" id="IPR001789">
    <property type="entry name" value="Sig_transdc_resp-reg_receiver"/>
</dbReference>
<dbReference type="InterPro" id="IPR009057">
    <property type="entry name" value="Homeodomain-like_sf"/>
</dbReference>
<evidence type="ECO:0000313" key="11">
    <source>
        <dbReference type="EMBL" id="MFC5470526.1"/>
    </source>
</evidence>
<dbReference type="InterPro" id="IPR018060">
    <property type="entry name" value="HTH_AraC"/>
</dbReference>
<gene>
    <name evidence="11" type="ORF">ACFPPD_17685</name>
</gene>
<feature type="domain" description="Response regulatory" evidence="10">
    <location>
        <begin position="3"/>
        <end position="122"/>
    </location>
</feature>
<dbReference type="CDD" id="cd17536">
    <property type="entry name" value="REC_YesN-like"/>
    <property type="match status" value="1"/>
</dbReference>
<keyword evidence="12" id="KW-1185">Reference proteome</keyword>
<evidence type="ECO:0000313" key="12">
    <source>
        <dbReference type="Proteomes" id="UP001596105"/>
    </source>
</evidence>
<evidence type="ECO:0000256" key="5">
    <source>
        <dbReference type="ARBA" id="ARBA00023015"/>
    </source>
</evidence>
<dbReference type="InterPro" id="IPR051552">
    <property type="entry name" value="HptR"/>
</dbReference>
<dbReference type="SUPFAM" id="SSF52172">
    <property type="entry name" value="CheY-like"/>
    <property type="match status" value="1"/>
</dbReference>
<dbReference type="Proteomes" id="UP001596105">
    <property type="component" value="Unassembled WGS sequence"/>
</dbReference>
<dbReference type="SMART" id="SM00342">
    <property type="entry name" value="HTH_ARAC"/>
    <property type="match status" value="1"/>
</dbReference>
<dbReference type="PANTHER" id="PTHR42713">
    <property type="entry name" value="HISTIDINE KINASE-RELATED"/>
    <property type="match status" value="1"/>
</dbReference>
<evidence type="ECO:0000256" key="2">
    <source>
        <dbReference type="ARBA" id="ARBA00022490"/>
    </source>
</evidence>
<comment type="subcellular location">
    <subcellularLocation>
        <location evidence="1">Cytoplasm</location>
    </subcellularLocation>
</comment>
<organism evidence="11 12">
    <name type="scientific">Cohnella suwonensis</name>
    <dbReference type="NCBI Taxonomy" id="696072"/>
    <lineage>
        <taxon>Bacteria</taxon>
        <taxon>Bacillati</taxon>
        <taxon>Bacillota</taxon>
        <taxon>Bacilli</taxon>
        <taxon>Bacillales</taxon>
        <taxon>Paenibacillaceae</taxon>
        <taxon>Cohnella</taxon>
    </lineage>
</organism>
<keyword evidence="4" id="KW-0902">Two-component regulatory system</keyword>
<evidence type="ECO:0000256" key="3">
    <source>
        <dbReference type="ARBA" id="ARBA00022553"/>
    </source>
</evidence>
<dbReference type="SUPFAM" id="SSF46689">
    <property type="entry name" value="Homeodomain-like"/>
    <property type="match status" value="1"/>
</dbReference>
<keyword evidence="5" id="KW-0805">Transcription regulation</keyword>
<dbReference type="Pfam" id="PF12833">
    <property type="entry name" value="HTH_18"/>
    <property type="match status" value="1"/>
</dbReference>
<dbReference type="InterPro" id="IPR011006">
    <property type="entry name" value="CheY-like_superfamily"/>
</dbReference>
<protein>
    <submittedName>
        <fullName evidence="11">Response regulator</fullName>
    </submittedName>
</protein>
<evidence type="ECO:0000256" key="8">
    <source>
        <dbReference type="PROSITE-ProRule" id="PRU00169"/>
    </source>
</evidence>
<evidence type="ECO:0000256" key="6">
    <source>
        <dbReference type="ARBA" id="ARBA00023125"/>
    </source>
</evidence>
<dbReference type="SMART" id="SM00448">
    <property type="entry name" value="REC"/>
    <property type="match status" value="1"/>
</dbReference>
<feature type="domain" description="HTH araC/xylS-type" evidence="9">
    <location>
        <begin position="405"/>
        <end position="503"/>
    </location>
</feature>
<comment type="caution">
    <text evidence="11">The sequence shown here is derived from an EMBL/GenBank/DDBJ whole genome shotgun (WGS) entry which is preliminary data.</text>
</comment>
<dbReference type="InterPro" id="IPR041522">
    <property type="entry name" value="CdaR_GGDEF"/>
</dbReference>
<proteinExistence type="predicted"/>
<dbReference type="PANTHER" id="PTHR42713:SF3">
    <property type="entry name" value="TRANSCRIPTIONAL REGULATORY PROTEIN HPTR"/>
    <property type="match status" value="1"/>
</dbReference>
<dbReference type="Gene3D" id="3.40.50.2300">
    <property type="match status" value="1"/>
</dbReference>
<evidence type="ECO:0000256" key="7">
    <source>
        <dbReference type="ARBA" id="ARBA00023163"/>
    </source>
</evidence>
<feature type="modified residue" description="4-aspartylphosphate" evidence="8">
    <location>
        <position position="57"/>
    </location>
</feature>
<keyword evidence="2" id="KW-0963">Cytoplasm</keyword>
<evidence type="ECO:0000256" key="1">
    <source>
        <dbReference type="ARBA" id="ARBA00004496"/>
    </source>
</evidence>